<evidence type="ECO:0000313" key="3">
    <source>
        <dbReference type="Proteomes" id="UP001151760"/>
    </source>
</evidence>
<name>A0ABQ5D2R2_9ASTR</name>
<evidence type="ECO:0000256" key="1">
    <source>
        <dbReference type="SAM" id="MobiDB-lite"/>
    </source>
</evidence>
<accession>A0ABQ5D2R2</accession>
<gene>
    <name evidence="2" type="ORF">Tco_0924030</name>
</gene>
<evidence type="ECO:0008006" key="4">
    <source>
        <dbReference type="Google" id="ProtNLM"/>
    </source>
</evidence>
<dbReference type="EMBL" id="BQNB010014893">
    <property type="protein sequence ID" value="GJT33611.1"/>
    <property type="molecule type" value="Genomic_DNA"/>
</dbReference>
<sequence length="482" mass="56199">MPLAYHVSTSANLDPMINLAFVEANYKVLESLLRERMRQMRNKDLRTKLEYFSEEYVKESEMEPRPTRIRETTPVLPTESLRMEDYPLPDGLKMPSHVGSYDEKGDSKNYLNLFEGAIRSILNYEDLKAKFWSHFSQQKKFTKTHLAVYNIKKKEGESTRAFVRFVHGLKTRSLMEFLSTDLPTTYKGLMEITYTWIKAREVATNKTMNDHRESFDRFKKKSSWDNNKGKKNRDRFSPYRGSNHKLLSNLSKIPKEILATEKVAKTFEQPPRLIGCRRSRGMSKYCRFHEDYGHDTNQCRELKHQIEEAIKSRHLAHLVKGIKRESSCEVIYEHYFLKLKPSIKSLRVDSKVPLIGFSREHSWPLGEVPLEIIIGESPLAKTKVLNFVILSSDSLHNLLLRRNAMQRMGIVVSIIHRAIKFYTPRGVGNVFSTYEPDKIEEGQKKLKEASQEVKKGIIRCVDVKERVVVNDKYPEQTIFIGK</sequence>
<dbReference type="Proteomes" id="UP001151760">
    <property type="component" value="Unassembled WGS sequence"/>
</dbReference>
<keyword evidence="3" id="KW-1185">Reference proteome</keyword>
<comment type="caution">
    <text evidence="2">The sequence shown here is derived from an EMBL/GenBank/DDBJ whole genome shotgun (WGS) entry which is preliminary data.</text>
</comment>
<feature type="region of interest" description="Disordered" evidence="1">
    <location>
        <begin position="219"/>
        <end position="240"/>
    </location>
</feature>
<reference evidence="2" key="2">
    <citation type="submission" date="2022-01" db="EMBL/GenBank/DDBJ databases">
        <authorList>
            <person name="Yamashiro T."/>
            <person name="Shiraishi A."/>
            <person name="Satake H."/>
            <person name="Nakayama K."/>
        </authorList>
    </citation>
    <scope>NUCLEOTIDE SEQUENCE</scope>
</reference>
<dbReference type="PANTHER" id="PTHR33223:SF10">
    <property type="entry name" value="AMINOTRANSFERASE-LIKE PLANT MOBILE DOMAIN-CONTAINING PROTEIN"/>
    <property type="match status" value="1"/>
</dbReference>
<proteinExistence type="predicted"/>
<reference evidence="2" key="1">
    <citation type="journal article" date="2022" name="Int. J. Mol. Sci.">
        <title>Draft Genome of Tanacetum Coccineum: Genomic Comparison of Closely Related Tanacetum-Family Plants.</title>
        <authorList>
            <person name="Yamashiro T."/>
            <person name="Shiraishi A."/>
            <person name="Nakayama K."/>
            <person name="Satake H."/>
        </authorList>
    </citation>
    <scope>NUCLEOTIDE SEQUENCE</scope>
</reference>
<dbReference type="PANTHER" id="PTHR33223">
    <property type="entry name" value="CCHC-TYPE DOMAIN-CONTAINING PROTEIN"/>
    <property type="match status" value="1"/>
</dbReference>
<organism evidence="2 3">
    <name type="scientific">Tanacetum coccineum</name>
    <dbReference type="NCBI Taxonomy" id="301880"/>
    <lineage>
        <taxon>Eukaryota</taxon>
        <taxon>Viridiplantae</taxon>
        <taxon>Streptophyta</taxon>
        <taxon>Embryophyta</taxon>
        <taxon>Tracheophyta</taxon>
        <taxon>Spermatophyta</taxon>
        <taxon>Magnoliopsida</taxon>
        <taxon>eudicotyledons</taxon>
        <taxon>Gunneridae</taxon>
        <taxon>Pentapetalae</taxon>
        <taxon>asterids</taxon>
        <taxon>campanulids</taxon>
        <taxon>Asterales</taxon>
        <taxon>Asteraceae</taxon>
        <taxon>Asteroideae</taxon>
        <taxon>Anthemideae</taxon>
        <taxon>Anthemidinae</taxon>
        <taxon>Tanacetum</taxon>
    </lineage>
</organism>
<evidence type="ECO:0000313" key="2">
    <source>
        <dbReference type="EMBL" id="GJT33611.1"/>
    </source>
</evidence>
<protein>
    <recommendedName>
        <fullName evidence="4">Reverse transcriptase domain-containing protein</fullName>
    </recommendedName>
</protein>